<dbReference type="EMBL" id="JAEACQ010000143">
    <property type="protein sequence ID" value="MBL7626582.1"/>
    <property type="molecule type" value="Genomic_DNA"/>
</dbReference>
<organism evidence="1 2">
    <name type="scientific">Frankia nepalensis</name>
    <dbReference type="NCBI Taxonomy" id="1836974"/>
    <lineage>
        <taxon>Bacteria</taxon>
        <taxon>Bacillati</taxon>
        <taxon>Actinomycetota</taxon>
        <taxon>Actinomycetes</taxon>
        <taxon>Frankiales</taxon>
        <taxon>Frankiaceae</taxon>
        <taxon>Frankia</taxon>
    </lineage>
</organism>
<dbReference type="PIRSF" id="PIRSF017393">
    <property type="entry name" value="MTase_SAV2177"/>
    <property type="match status" value="1"/>
</dbReference>
<accession>A0A937UM82</accession>
<dbReference type="Gene3D" id="3.40.50.150">
    <property type="entry name" value="Vaccinia Virus protein VP39"/>
    <property type="match status" value="1"/>
</dbReference>
<keyword evidence="1" id="KW-0808">Transferase</keyword>
<name>A0A937UM82_9ACTN</name>
<evidence type="ECO:0000313" key="2">
    <source>
        <dbReference type="Proteomes" id="UP000604475"/>
    </source>
</evidence>
<dbReference type="GO" id="GO:0008168">
    <property type="term" value="F:methyltransferase activity"/>
    <property type="evidence" value="ECO:0007669"/>
    <property type="project" value="UniProtKB-KW"/>
</dbReference>
<dbReference type="GO" id="GO:0032259">
    <property type="term" value="P:methylation"/>
    <property type="evidence" value="ECO:0007669"/>
    <property type="project" value="UniProtKB-KW"/>
</dbReference>
<evidence type="ECO:0000313" key="1">
    <source>
        <dbReference type="EMBL" id="MBL7626582.1"/>
    </source>
</evidence>
<gene>
    <name evidence="1" type="ORF">I7412_05235</name>
</gene>
<dbReference type="AlphaFoldDB" id="A0A937UM82"/>
<dbReference type="Pfam" id="PF04672">
    <property type="entry name" value="Methyltransf_19"/>
    <property type="match status" value="1"/>
</dbReference>
<dbReference type="SUPFAM" id="SSF53335">
    <property type="entry name" value="S-adenosyl-L-methionine-dependent methyltransferases"/>
    <property type="match status" value="1"/>
</dbReference>
<dbReference type="Proteomes" id="UP000604475">
    <property type="component" value="Unassembled WGS sequence"/>
</dbReference>
<proteinExistence type="predicted"/>
<keyword evidence="2" id="KW-1185">Reference proteome</keyword>
<dbReference type="InterPro" id="IPR006764">
    <property type="entry name" value="SAM_dep_MeTrfase_SAV2177_type"/>
</dbReference>
<protein>
    <submittedName>
        <fullName evidence="1">SAM-dependent methyltransferase</fullName>
    </submittedName>
</protein>
<dbReference type="InterPro" id="IPR029063">
    <property type="entry name" value="SAM-dependent_MTases_sf"/>
</dbReference>
<sequence>MGSLHGTFVSAEAMDPRPEGLRVDIPHTARMYDYFLGGKNNFPADRQAAEHVLAVFPAAGTTARANRAFLHRAVRYLASEARIDQFLDVGTGIPTSPNLHEIAQAITPAARVAYVDDDPVVLAHARALLTSSPEGRTAYIPADLHYPPSILASPDLTDTLNLDRPIALSILAVLHFFLDDARPAELVAELVDQLTPGSYLLLSHGTADLVPDAANQGADVYTKNGIPLRLRTREEIQALVPDELDIVEPGIVRLHRWRPDTDPDPIADSDVSGYGLIAYKP</sequence>
<comment type="caution">
    <text evidence="1">The sequence shown here is derived from an EMBL/GenBank/DDBJ whole genome shotgun (WGS) entry which is preliminary data.</text>
</comment>
<reference evidence="1" key="1">
    <citation type="submission" date="2020-12" db="EMBL/GenBank/DDBJ databases">
        <title>Genomic characterization of non-nitrogen-fixing Frankia strains.</title>
        <authorList>
            <person name="Carlos-Shanley C."/>
            <person name="Guerra T."/>
            <person name="Hahn D."/>
        </authorList>
    </citation>
    <scope>NUCLEOTIDE SEQUENCE</scope>
    <source>
        <strain evidence="1">CN6</strain>
    </source>
</reference>
<keyword evidence="1" id="KW-0489">Methyltransferase</keyword>